<gene>
    <name evidence="1" type="ORF">METZ01_LOCUS216987</name>
</gene>
<accession>A0A382FPH9</accession>
<name>A0A382FPH9_9ZZZZ</name>
<protein>
    <submittedName>
        <fullName evidence="1">Uncharacterized protein</fullName>
    </submittedName>
</protein>
<reference evidence="1" key="1">
    <citation type="submission" date="2018-05" db="EMBL/GenBank/DDBJ databases">
        <authorList>
            <person name="Lanie J.A."/>
            <person name="Ng W.-L."/>
            <person name="Kazmierczak K.M."/>
            <person name="Andrzejewski T.M."/>
            <person name="Davidsen T.M."/>
            <person name="Wayne K.J."/>
            <person name="Tettelin H."/>
            <person name="Glass J.I."/>
            <person name="Rusch D."/>
            <person name="Podicherti R."/>
            <person name="Tsui H.-C.T."/>
            <person name="Winkler M.E."/>
        </authorList>
    </citation>
    <scope>NUCLEOTIDE SEQUENCE</scope>
</reference>
<organism evidence="1">
    <name type="scientific">marine metagenome</name>
    <dbReference type="NCBI Taxonomy" id="408172"/>
    <lineage>
        <taxon>unclassified sequences</taxon>
        <taxon>metagenomes</taxon>
        <taxon>ecological metagenomes</taxon>
    </lineage>
</organism>
<dbReference type="EMBL" id="UINC01050770">
    <property type="protein sequence ID" value="SVB64133.1"/>
    <property type="molecule type" value="Genomic_DNA"/>
</dbReference>
<proteinExistence type="predicted"/>
<evidence type="ECO:0000313" key="1">
    <source>
        <dbReference type="EMBL" id="SVB64133.1"/>
    </source>
</evidence>
<dbReference type="AlphaFoldDB" id="A0A382FPH9"/>
<sequence>MATSQRQLVLYLYSKSTNMRSAVASWMLYDATQPQEPTLPSQAAPYDSVLAAVADCWRIVQFPDAKLYSYDDVDNNYLGFEFILEKMI</sequence>